<dbReference type="InterPro" id="IPR005123">
    <property type="entry name" value="Oxoglu/Fe-dep_dioxygenase_dom"/>
</dbReference>
<organism evidence="4 5">
    <name type="scientific">Beauveria asiatica</name>
    <dbReference type="NCBI Taxonomy" id="1069075"/>
    <lineage>
        <taxon>Eukaryota</taxon>
        <taxon>Fungi</taxon>
        <taxon>Dikarya</taxon>
        <taxon>Ascomycota</taxon>
        <taxon>Pezizomycotina</taxon>
        <taxon>Sordariomycetes</taxon>
        <taxon>Hypocreomycetidae</taxon>
        <taxon>Hypocreales</taxon>
        <taxon>Cordycipitaceae</taxon>
        <taxon>Beauveria</taxon>
    </lineage>
</organism>
<feature type="domain" description="Fe2OG dioxygenase" evidence="3">
    <location>
        <begin position="174"/>
        <end position="297"/>
    </location>
</feature>
<sequence>MAQTGIPIIDINSADEATIGKQLVDAAEEHGFIYIRNLGQDISAEQVDEAFALSKKLFDAPLEEKVACAIQTNNRGWGGLHSETLDPRNQKVGRNRVALLDIDADAPRVFNIGLFKDGKPQQPLPPTIVPDQARLEAFRDVCTAMCSKLLRLIGNGLGVGDFFAKAHEVKPGDECDTILRLLRYPPPATTAHTAADVRAGAHSDYGSITLLFRLGGQAGLEVQLRDGRTWAPVPVLPPGTERDPSPPILVNIGDLLSYWTDGLLRSTLHRVVFDGAVVVEGESATDPRYSMAFFSSPSQSTELGIVPSERVRRFAPSREGTAGQSANPYARRKVMRADEHLRMRLEETYGDLYKKKES</sequence>
<dbReference type="Pfam" id="PF03171">
    <property type="entry name" value="2OG-FeII_Oxy"/>
    <property type="match status" value="1"/>
</dbReference>
<proteinExistence type="inferred from homology"/>
<dbReference type="PANTHER" id="PTHR47990">
    <property type="entry name" value="2-OXOGLUTARATE (2OG) AND FE(II)-DEPENDENT OXYGENASE SUPERFAMILY PROTEIN-RELATED"/>
    <property type="match status" value="1"/>
</dbReference>
<dbReference type="InterPro" id="IPR050231">
    <property type="entry name" value="Iron_ascorbate_oxido_reductase"/>
</dbReference>
<dbReference type="GO" id="GO:0046872">
    <property type="term" value="F:metal ion binding"/>
    <property type="evidence" value="ECO:0007669"/>
    <property type="project" value="UniProtKB-KW"/>
</dbReference>
<gene>
    <name evidence="4" type="ORF">G3M48_008528</name>
</gene>
<keyword evidence="5" id="KW-1185">Reference proteome</keyword>
<dbReference type="PROSITE" id="PS51471">
    <property type="entry name" value="FE2OG_OXY"/>
    <property type="match status" value="1"/>
</dbReference>
<comment type="caution">
    <text evidence="4">The sequence shown here is derived from an EMBL/GenBank/DDBJ whole genome shotgun (WGS) entry which is preliminary data.</text>
</comment>
<dbReference type="InterPro" id="IPR044861">
    <property type="entry name" value="IPNS-like_FE2OG_OXY"/>
</dbReference>
<evidence type="ECO:0000313" key="5">
    <source>
        <dbReference type="Proteomes" id="UP001397290"/>
    </source>
</evidence>
<dbReference type="GO" id="GO:0016491">
    <property type="term" value="F:oxidoreductase activity"/>
    <property type="evidence" value="ECO:0007669"/>
    <property type="project" value="UniProtKB-KW"/>
</dbReference>
<comment type="similarity">
    <text evidence="1 2">Belongs to the iron/ascorbate-dependent oxidoreductase family.</text>
</comment>
<keyword evidence="2" id="KW-0560">Oxidoreductase</keyword>
<protein>
    <recommendedName>
        <fullName evidence="3">Fe2OG dioxygenase domain-containing protein</fullName>
    </recommendedName>
</protein>
<evidence type="ECO:0000256" key="1">
    <source>
        <dbReference type="ARBA" id="ARBA00008056"/>
    </source>
</evidence>
<keyword evidence="2" id="KW-0408">Iron</keyword>
<evidence type="ECO:0000256" key="2">
    <source>
        <dbReference type="RuleBase" id="RU003682"/>
    </source>
</evidence>
<dbReference type="InterPro" id="IPR026992">
    <property type="entry name" value="DIOX_N"/>
</dbReference>
<name>A0AAW0RKV9_9HYPO</name>
<accession>A0AAW0RKV9</accession>
<dbReference type="EMBL" id="JAAHCF010000645">
    <property type="protein sequence ID" value="KAK8142594.1"/>
    <property type="molecule type" value="Genomic_DNA"/>
</dbReference>
<dbReference type="Gene3D" id="2.60.120.330">
    <property type="entry name" value="B-lactam Antibiotic, Isopenicillin N Synthase, Chain"/>
    <property type="match status" value="1"/>
</dbReference>
<evidence type="ECO:0000259" key="3">
    <source>
        <dbReference type="PROSITE" id="PS51471"/>
    </source>
</evidence>
<evidence type="ECO:0000313" key="4">
    <source>
        <dbReference type="EMBL" id="KAK8142594.1"/>
    </source>
</evidence>
<reference evidence="4 5" key="1">
    <citation type="submission" date="2020-02" db="EMBL/GenBank/DDBJ databases">
        <title>Comparative genomics of the hypocrealean fungal genus Beauvera.</title>
        <authorList>
            <person name="Showalter D.N."/>
            <person name="Bushley K.E."/>
            <person name="Rehner S.A."/>
        </authorList>
    </citation>
    <scope>NUCLEOTIDE SEQUENCE [LARGE SCALE GENOMIC DNA]</scope>
    <source>
        <strain evidence="4 5">ARSEF4384</strain>
    </source>
</reference>
<dbReference type="Pfam" id="PF14226">
    <property type="entry name" value="DIOX_N"/>
    <property type="match status" value="1"/>
</dbReference>
<dbReference type="GO" id="GO:0044283">
    <property type="term" value="P:small molecule biosynthetic process"/>
    <property type="evidence" value="ECO:0007669"/>
    <property type="project" value="UniProtKB-ARBA"/>
</dbReference>
<keyword evidence="2" id="KW-0479">Metal-binding</keyword>
<dbReference type="InterPro" id="IPR027443">
    <property type="entry name" value="IPNS-like_sf"/>
</dbReference>
<dbReference type="SUPFAM" id="SSF51197">
    <property type="entry name" value="Clavaminate synthase-like"/>
    <property type="match status" value="1"/>
</dbReference>
<dbReference type="Proteomes" id="UP001397290">
    <property type="component" value="Unassembled WGS sequence"/>
</dbReference>
<dbReference type="AlphaFoldDB" id="A0AAW0RKV9"/>